<dbReference type="EMBL" id="DRQG01000109">
    <property type="protein sequence ID" value="HGY56366.1"/>
    <property type="molecule type" value="Genomic_DNA"/>
</dbReference>
<name>A0A7V4U1K5_CALAY</name>
<dbReference type="Proteomes" id="UP000885779">
    <property type="component" value="Unassembled WGS sequence"/>
</dbReference>
<proteinExistence type="predicted"/>
<organism evidence="1">
    <name type="scientific">Caldithrix abyssi</name>
    <dbReference type="NCBI Taxonomy" id="187145"/>
    <lineage>
        <taxon>Bacteria</taxon>
        <taxon>Pseudomonadati</taxon>
        <taxon>Calditrichota</taxon>
        <taxon>Calditrichia</taxon>
        <taxon>Calditrichales</taxon>
        <taxon>Calditrichaceae</taxon>
        <taxon>Caldithrix</taxon>
    </lineage>
</organism>
<accession>A0A7V4U1K5</accession>
<sequence length="196" mass="22601">MKHLRTLIFVLFLYLPLSAQYIVGINYDISVPGGELKDFISETSLLGFSSAGRVYVDKNKSVGLNIGWTRFLQTSDEPLYHDGKWYYGVQQRSVYIMPFLLNFHYYFNVTKDTRLFAGVNAGFYYVIQKFKLNKEKLLDNTLHPGFAPDAGIIQTLSSGVRGILGVRYNYVIPVRNSANFNYWNFYIGFVIQTSYF</sequence>
<dbReference type="AlphaFoldDB" id="A0A7V4U1K5"/>
<dbReference type="SUPFAM" id="SSF56925">
    <property type="entry name" value="OMPA-like"/>
    <property type="match status" value="1"/>
</dbReference>
<protein>
    <recommendedName>
        <fullName evidence="2">Outer membrane protein beta-barrel domain-containing protein</fullName>
    </recommendedName>
</protein>
<gene>
    <name evidence="1" type="ORF">ENK44_11715</name>
</gene>
<evidence type="ECO:0000313" key="1">
    <source>
        <dbReference type="EMBL" id="HGY56366.1"/>
    </source>
</evidence>
<reference evidence="1" key="1">
    <citation type="journal article" date="2020" name="mSystems">
        <title>Genome- and Community-Level Interaction Insights into Carbon Utilization and Element Cycling Functions of Hydrothermarchaeota in Hydrothermal Sediment.</title>
        <authorList>
            <person name="Zhou Z."/>
            <person name="Liu Y."/>
            <person name="Xu W."/>
            <person name="Pan J."/>
            <person name="Luo Z.H."/>
            <person name="Li M."/>
        </authorList>
    </citation>
    <scope>NUCLEOTIDE SEQUENCE [LARGE SCALE GENOMIC DNA]</scope>
    <source>
        <strain evidence="1">HyVt-577</strain>
    </source>
</reference>
<evidence type="ECO:0008006" key="2">
    <source>
        <dbReference type="Google" id="ProtNLM"/>
    </source>
</evidence>
<comment type="caution">
    <text evidence="1">The sequence shown here is derived from an EMBL/GenBank/DDBJ whole genome shotgun (WGS) entry which is preliminary data.</text>
</comment>
<dbReference type="InterPro" id="IPR011250">
    <property type="entry name" value="OMP/PagP_B-barrel"/>
</dbReference>